<dbReference type="Gene3D" id="3.40.50.1820">
    <property type="entry name" value="alpha/beta hydrolase"/>
    <property type="match status" value="1"/>
</dbReference>
<dbReference type="Pfam" id="PF07859">
    <property type="entry name" value="Abhydrolase_3"/>
    <property type="match status" value="1"/>
</dbReference>
<feature type="domain" description="Alpha/beta hydrolase fold-3" evidence="2">
    <location>
        <begin position="112"/>
        <end position="333"/>
    </location>
</feature>
<dbReference type="EMBL" id="JASNQZ010000010">
    <property type="protein sequence ID" value="KAL0952537.1"/>
    <property type="molecule type" value="Genomic_DNA"/>
</dbReference>
<accession>A0ABR3JAF1</accession>
<organism evidence="3 4">
    <name type="scientific">Hohenbuehelia grisea</name>
    <dbReference type="NCBI Taxonomy" id="104357"/>
    <lineage>
        <taxon>Eukaryota</taxon>
        <taxon>Fungi</taxon>
        <taxon>Dikarya</taxon>
        <taxon>Basidiomycota</taxon>
        <taxon>Agaricomycotina</taxon>
        <taxon>Agaricomycetes</taxon>
        <taxon>Agaricomycetidae</taxon>
        <taxon>Agaricales</taxon>
        <taxon>Pleurotineae</taxon>
        <taxon>Pleurotaceae</taxon>
        <taxon>Hohenbuehelia</taxon>
    </lineage>
</organism>
<dbReference type="InterPro" id="IPR013094">
    <property type="entry name" value="AB_hydrolase_3"/>
</dbReference>
<dbReference type="InterPro" id="IPR050300">
    <property type="entry name" value="GDXG_lipolytic_enzyme"/>
</dbReference>
<evidence type="ECO:0000259" key="2">
    <source>
        <dbReference type="Pfam" id="PF07859"/>
    </source>
</evidence>
<reference evidence="4" key="1">
    <citation type="submission" date="2024-06" db="EMBL/GenBank/DDBJ databases">
        <title>Multi-omics analyses provide insights into the biosynthesis of the anticancer antibiotic pleurotin in Hohenbuehelia grisea.</title>
        <authorList>
            <person name="Weaver J.A."/>
            <person name="Alberti F."/>
        </authorList>
    </citation>
    <scope>NUCLEOTIDE SEQUENCE [LARGE SCALE GENOMIC DNA]</scope>
    <source>
        <strain evidence="4">T-177</strain>
    </source>
</reference>
<evidence type="ECO:0000313" key="3">
    <source>
        <dbReference type="EMBL" id="KAL0952537.1"/>
    </source>
</evidence>
<comment type="caution">
    <text evidence="3">The sequence shown here is derived from an EMBL/GenBank/DDBJ whole genome shotgun (WGS) entry which is preliminary data.</text>
</comment>
<sequence>MPIPGRYAQLSWFDAITLPYHILKLPFTLLTTLLASPFVAHNKHKPWRRVLADRFFRYVAGLSIPQGQKLIGTTEDVYLKTMSHLGLSPVIEDLGHDAKLLWIGPKRTDRVLLYLHGGAYFLPPVEAALQCWRYVQNKLKSQANGVDVGVAVLKYTLLPEAGFPTPLRQTVLAIEHLLASGLHPSGLQLTGDSAGGNLIIQALLHALHPVDGVPPLKLPAPIRGAYTISPWVSLAGEGGSHLENSHADMISAQNLQFWGALVLVDVPVAQRGYVEAVHAPEAWFDGMERVVERVLITAGGAECLRDDIVRFGEMLKKHHPKVDLVVQNRGVHNDMFMDFLAGLPEDQLGELTPMFIQWFAEGYKA</sequence>
<dbReference type="PANTHER" id="PTHR48081">
    <property type="entry name" value="AB HYDROLASE SUPERFAMILY PROTEIN C4A8.06C"/>
    <property type="match status" value="1"/>
</dbReference>
<dbReference type="SUPFAM" id="SSF53474">
    <property type="entry name" value="alpha/beta-Hydrolases"/>
    <property type="match status" value="1"/>
</dbReference>
<name>A0ABR3JAF1_9AGAR</name>
<dbReference type="InterPro" id="IPR029058">
    <property type="entry name" value="AB_hydrolase_fold"/>
</dbReference>
<dbReference type="PANTHER" id="PTHR48081:SF31">
    <property type="entry name" value="STERYL ACETYL HYDROLASE MUG81-RELATED"/>
    <property type="match status" value="1"/>
</dbReference>
<keyword evidence="4" id="KW-1185">Reference proteome</keyword>
<evidence type="ECO:0000256" key="1">
    <source>
        <dbReference type="ARBA" id="ARBA00022801"/>
    </source>
</evidence>
<protein>
    <recommendedName>
        <fullName evidence="2">Alpha/beta hydrolase fold-3 domain-containing protein</fullName>
    </recommendedName>
</protein>
<keyword evidence="1" id="KW-0378">Hydrolase</keyword>
<proteinExistence type="predicted"/>
<gene>
    <name evidence="3" type="ORF">HGRIS_006796</name>
</gene>
<dbReference type="Proteomes" id="UP001556367">
    <property type="component" value="Unassembled WGS sequence"/>
</dbReference>
<evidence type="ECO:0000313" key="4">
    <source>
        <dbReference type="Proteomes" id="UP001556367"/>
    </source>
</evidence>